<feature type="region of interest" description="Disordered" evidence="1">
    <location>
        <begin position="1"/>
        <end position="25"/>
    </location>
</feature>
<keyword evidence="4" id="KW-1185">Reference proteome</keyword>
<organism evidence="3 4">
    <name type="scientific">Streptomyces niveus</name>
    <name type="common">Streptomyces spheroides</name>
    <dbReference type="NCBI Taxonomy" id="193462"/>
    <lineage>
        <taxon>Bacteria</taxon>
        <taxon>Bacillati</taxon>
        <taxon>Actinomycetota</taxon>
        <taxon>Actinomycetes</taxon>
        <taxon>Kitasatosporales</taxon>
        <taxon>Streptomycetaceae</taxon>
        <taxon>Streptomyces</taxon>
    </lineage>
</organism>
<sequence>MDEDVDGPVAPDAGERIPPHRHTGRHARHAVVIGGGIAGLLAAQVLAAHADRVTIVERDRLPGEAKARSGVPQSGHIHVLLVGGQLALDTLLPGIVAELREHGAPEVGMPGDMVQWQSGIWYRRTPSTAHLLTASRPLLEWLVRRRVLTDTRIETVQGTEVVGLLGDAVRTTGVLLRERGAGARAARECVVTRALTADLVVDASGRGSRAPEWLAAVGAEPPAEETLDSGLAYASRVYRPGEDDGITDTIGYYVVPDPGQVCGGVALPMEDGRYLVTLSGVRGSEPPSDEAEFADFTARFPHPFLYEWLKRAEPDSPVRAFRNTANVRRRYDRPGRRPAGFLAIGDALCAFNPVYAQGMTVAAQNAVALREALADRRRTPTTRRVQQALLNSARQAWDISSGADREMPGVLGDAARTRAADRPVTWYLERVQRRAGGNPVVGAAFRAALHLSAPLSVLFAPRVVRAVLFEPVPHTPAEPPMWRESDGPVSDTW</sequence>
<evidence type="ECO:0000313" key="3">
    <source>
        <dbReference type="EMBL" id="AQU71388.1"/>
    </source>
</evidence>
<reference evidence="3 4" key="1">
    <citation type="submission" date="2016-11" db="EMBL/GenBank/DDBJ databases">
        <title>Complete genome sequence of Streptomyces niveus SCSIO 3406.</title>
        <authorList>
            <person name="Zhu Q."/>
            <person name="Cheng W."/>
            <person name="Song Y."/>
            <person name="Li Q."/>
            <person name="Ju J."/>
        </authorList>
    </citation>
    <scope>NUCLEOTIDE SEQUENCE [LARGE SCALE GENOMIC DNA]</scope>
    <source>
        <strain evidence="3 4">SCSIO 3406</strain>
    </source>
</reference>
<keyword evidence="3" id="KW-0560">Oxidoreductase</keyword>
<dbReference type="KEGG" id="snw:BBN63_31695"/>
<dbReference type="InterPro" id="IPR036188">
    <property type="entry name" value="FAD/NAD-bd_sf"/>
</dbReference>
<dbReference type="GO" id="GO:0004497">
    <property type="term" value="F:monooxygenase activity"/>
    <property type="evidence" value="ECO:0007669"/>
    <property type="project" value="UniProtKB-KW"/>
</dbReference>
<dbReference type="EMBL" id="CP018047">
    <property type="protein sequence ID" value="AQU71388.1"/>
    <property type="molecule type" value="Genomic_DNA"/>
</dbReference>
<dbReference type="SUPFAM" id="SSF51905">
    <property type="entry name" value="FAD/NAD(P)-binding domain"/>
    <property type="match status" value="1"/>
</dbReference>
<dbReference type="Gene3D" id="3.50.50.60">
    <property type="entry name" value="FAD/NAD(P)-binding domain"/>
    <property type="match status" value="1"/>
</dbReference>
<evidence type="ECO:0000259" key="2">
    <source>
        <dbReference type="Pfam" id="PF01494"/>
    </source>
</evidence>
<protein>
    <submittedName>
        <fullName evidence="3">Monooxygenase</fullName>
    </submittedName>
</protein>
<proteinExistence type="predicted"/>
<gene>
    <name evidence="3" type="ORF">BBN63_31695</name>
</gene>
<dbReference type="Proteomes" id="UP000189677">
    <property type="component" value="Chromosome"/>
</dbReference>
<dbReference type="PANTHER" id="PTHR43422:SF3">
    <property type="entry name" value="THIAMINE THIAZOLE SYNTHASE"/>
    <property type="match status" value="1"/>
</dbReference>
<dbReference type="InterPro" id="IPR002938">
    <property type="entry name" value="FAD-bd"/>
</dbReference>
<accession>A0A1U9R4G4</accession>
<name>A0A1U9R4G4_STRNV</name>
<dbReference type="OrthoDB" id="9790035at2"/>
<feature type="domain" description="FAD-binding" evidence="2">
    <location>
        <begin position="30"/>
        <end position="375"/>
    </location>
</feature>
<evidence type="ECO:0000313" key="4">
    <source>
        <dbReference type="Proteomes" id="UP000189677"/>
    </source>
</evidence>
<dbReference type="Pfam" id="PF01494">
    <property type="entry name" value="FAD_binding_3"/>
    <property type="match status" value="1"/>
</dbReference>
<dbReference type="PANTHER" id="PTHR43422">
    <property type="entry name" value="THIAMINE THIAZOLE SYNTHASE"/>
    <property type="match status" value="1"/>
</dbReference>
<dbReference type="GO" id="GO:0071949">
    <property type="term" value="F:FAD binding"/>
    <property type="evidence" value="ECO:0007669"/>
    <property type="project" value="InterPro"/>
</dbReference>
<dbReference type="AlphaFoldDB" id="A0A1U9R4G4"/>
<keyword evidence="3" id="KW-0503">Monooxygenase</keyword>
<evidence type="ECO:0000256" key="1">
    <source>
        <dbReference type="SAM" id="MobiDB-lite"/>
    </source>
</evidence>